<dbReference type="Pfam" id="PF13407">
    <property type="entry name" value="Peripla_BP_4"/>
    <property type="match status" value="1"/>
</dbReference>
<dbReference type="PROSITE" id="PS51257">
    <property type="entry name" value="PROKAR_LIPOPROTEIN"/>
    <property type="match status" value="1"/>
</dbReference>
<dbReference type="InterPro" id="IPR028082">
    <property type="entry name" value="Peripla_BP_I"/>
</dbReference>
<sequence>MNIEKKGVLGLAAILASTFIAGCGNSPTNTSQPANNKSLVYFIFTGYAAPYFAPMAQAVQQAAKYYPNLTIKIVDANGSASQEITDIKEAVANNAKGIILNPVNGSVTAAAQQAMKQGVPVVAIDRDVNSTTARDVFIGDNDKELGYLQTHYALQYLTNHNIPTPWHVAILQGTLGSSTAIDRLAGAMKALQPYITNGKVKIVLNQSANFETSTAQTIMSEFLAKDSNVQLVIASNDAMALGALTALKNAGIQAGKTTYVVGADAQPQSLTAVANGTQLDTVTHSPFVEAYWAVEAMDNILQYHTLPPKNFDHGDVIIPMTLVTKANVSKIAGWGTPQTVPPLPYGHATSHAVASS</sequence>
<accession>A0A1W1WEG1</accession>
<dbReference type="RefSeq" id="WP_084661310.1">
    <property type="nucleotide sequence ID" value="NZ_FWWY01000001.1"/>
</dbReference>
<evidence type="ECO:0000259" key="5">
    <source>
        <dbReference type="Pfam" id="PF13407"/>
    </source>
</evidence>
<dbReference type="Gene3D" id="3.40.50.2300">
    <property type="match status" value="2"/>
</dbReference>
<feature type="domain" description="Periplasmic binding protein" evidence="5">
    <location>
        <begin position="40"/>
        <end position="302"/>
    </location>
</feature>
<keyword evidence="3 4" id="KW-0732">Signal</keyword>
<dbReference type="Proteomes" id="UP000192660">
    <property type="component" value="Unassembled WGS sequence"/>
</dbReference>
<dbReference type="SUPFAM" id="SSF53822">
    <property type="entry name" value="Periplasmic binding protein-like I"/>
    <property type="match status" value="1"/>
</dbReference>
<comment type="similarity">
    <text evidence="2">Belongs to the bacterial solute-binding protein 2 family.</text>
</comment>
<dbReference type="CDD" id="cd01536">
    <property type="entry name" value="PBP1_ABC_sugar_binding-like"/>
    <property type="match status" value="1"/>
</dbReference>
<dbReference type="EMBL" id="FWWY01000001">
    <property type="protein sequence ID" value="SMC04684.1"/>
    <property type="molecule type" value="Genomic_DNA"/>
</dbReference>
<dbReference type="GO" id="GO:0030313">
    <property type="term" value="C:cell envelope"/>
    <property type="evidence" value="ECO:0007669"/>
    <property type="project" value="UniProtKB-SubCell"/>
</dbReference>
<evidence type="ECO:0000256" key="4">
    <source>
        <dbReference type="SAM" id="SignalP"/>
    </source>
</evidence>
<gene>
    <name evidence="6" type="ORF">SAMN00768000_1783</name>
</gene>
<protein>
    <submittedName>
        <fullName evidence="6">Ribose transport system substrate-binding protein</fullName>
    </submittedName>
</protein>
<organism evidence="6 7">
    <name type="scientific">Sulfobacillus thermosulfidooxidans (strain DSM 9293 / VKM B-1269 / AT-1)</name>
    <dbReference type="NCBI Taxonomy" id="929705"/>
    <lineage>
        <taxon>Bacteria</taxon>
        <taxon>Bacillati</taxon>
        <taxon>Bacillota</taxon>
        <taxon>Clostridia</taxon>
        <taxon>Eubacteriales</taxon>
        <taxon>Clostridiales Family XVII. Incertae Sedis</taxon>
        <taxon>Sulfobacillus</taxon>
    </lineage>
</organism>
<evidence type="ECO:0000313" key="7">
    <source>
        <dbReference type="Proteomes" id="UP000192660"/>
    </source>
</evidence>
<evidence type="ECO:0000313" key="6">
    <source>
        <dbReference type="EMBL" id="SMC04684.1"/>
    </source>
</evidence>
<dbReference type="PANTHER" id="PTHR46847:SF1">
    <property type="entry name" value="D-ALLOSE-BINDING PERIPLASMIC PROTEIN-RELATED"/>
    <property type="match status" value="1"/>
</dbReference>
<dbReference type="InterPro" id="IPR025997">
    <property type="entry name" value="SBP_2_dom"/>
</dbReference>
<feature type="chain" id="PRO_5039252904" evidence="4">
    <location>
        <begin position="22"/>
        <end position="356"/>
    </location>
</feature>
<dbReference type="GO" id="GO:0030246">
    <property type="term" value="F:carbohydrate binding"/>
    <property type="evidence" value="ECO:0007669"/>
    <property type="project" value="UniProtKB-ARBA"/>
</dbReference>
<evidence type="ECO:0000256" key="2">
    <source>
        <dbReference type="ARBA" id="ARBA00007639"/>
    </source>
</evidence>
<dbReference type="OrthoDB" id="9769193at2"/>
<proteinExistence type="inferred from homology"/>
<keyword evidence="7" id="KW-1185">Reference proteome</keyword>
<comment type="subcellular location">
    <subcellularLocation>
        <location evidence="1">Cell envelope</location>
    </subcellularLocation>
</comment>
<evidence type="ECO:0000256" key="1">
    <source>
        <dbReference type="ARBA" id="ARBA00004196"/>
    </source>
</evidence>
<evidence type="ECO:0000256" key="3">
    <source>
        <dbReference type="ARBA" id="ARBA00022729"/>
    </source>
</evidence>
<dbReference type="AlphaFoldDB" id="A0A1W1WEG1"/>
<reference evidence="7" key="1">
    <citation type="submission" date="2017-04" db="EMBL/GenBank/DDBJ databases">
        <authorList>
            <person name="Varghese N."/>
            <person name="Submissions S."/>
        </authorList>
    </citation>
    <scope>NUCLEOTIDE SEQUENCE [LARGE SCALE GENOMIC DNA]</scope>
    <source>
        <strain evidence="7">DSM 9293</strain>
    </source>
</reference>
<dbReference type="PANTHER" id="PTHR46847">
    <property type="entry name" value="D-ALLOSE-BINDING PERIPLASMIC PROTEIN-RELATED"/>
    <property type="match status" value="1"/>
</dbReference>
<feature type="signal peptide" evidence="4">
    <location>
        <begin position="1"/>
        <end position="21"/>
    </location>
</feature>
<name>A0A1W1WEG1_SULTA</name>